<evidence type="ECO:0000313" key="2">
    <source>
        <dbReference type="Proteomes" id="UP000008177"/>
    </source>
</evidence>
<protein>
    <submittedName>
        <fullName evidence="1">Uncharacterized protein</fullName>
    </submittedName>
</protein>
<proteinExistence type="predicted"/>
<gene>
    <name evidence="1" type="ORF">BofuT4_P154460.1</name>
</gene>
<dbReference type="HOGENOM" id="CLU_2849464_0_0_1"/>
<sequence>MDDGPVSHRHVLCFSEVRGLSIGTVLSVQHPVQFQSVTVQPVQSYSVQATNLHPDPARPEYGKIL</sequence>
<accession>G2YVI6</accession>
<organism evidence="1 2">
    <name type="scientific">Botryotinia fuckeliana (strain T4)</name>
    <name type="common">Noble rot fungus</name>
    <name type="synonym">Botrytis cinerea</name>
    <dbReference type="NCBI Taxonomy" id="999810"/>
    <lineage>
        <taxon>Eukaryota</taxon>
        <taxon>Fungi</taxon>
        <taxon>Dikarya</taxon>
        <taxon>Ascomycota</taxon>
        <taxon>Pezizomycotina</taxon>
        <taxon>Leotiomycetes</taxon>
        <taxon>Helotiales</taxon>
        <taxon>Sclerotiniaceae</taxon>
        <taxon>Botrytis</taxon>
    </lineage>
</organism>
<dbReference type="EMBL" id="FQ790356">
    <property type="protein sequence ID" value="CCD55634.1"/>
    <property type="molecule type" value="Genomic_DNA"/>
</dbReference>
<name>G2YVI6_BOTF4</name>
<dbReference type="InParanoid" id="G2YVI6"/>
<evidence type="ECO:0000313" key="1">
    <source>
        <dbReference type="EMBL" id="CCD55634.1"/>
    </source>
</evidence>
<dbReference type="Proteomes" id="UP000008177">
    <property type="component" value="Unplaced contigs"/>
</dbReference>
<dbReference type="AlphaFoldDB" id="G2YVI6"/>
<reference evidence="2" key="1">
    <citation type="journal article" date="2011" name="PLoS Genet.">
        <title>Genomic analysis of the necrotrophic fungal pathogens Sclerotinia sclerotiorum and Botrytis cinerea.</title>
        <authorList>
            <person name="Amselem J."/>
            <person name="Cuomo C.A."/>
            <person name="van Kan J.A."/>
            <person name="Viaud M."/>
            <person name="Benito E.P."/>
            <person name="Couloux A."/>
            <person name="Coutinho P.M."/>
            <person name="de Vries R.P."/>
            <person name="Dyer P.S."/>
            <person name="Fillinger S."/>
            <person name="Fournier E."/>
            <person name="Gout L."/>
            <person name="Hahn M."/>
            <person name="Kohn L."/>
            <person name="Lapalu N."/>
            <person name="Plummer K.M."/>
            <person name="Pradier J.M."/>
            <person name="Quevillon E."/>
            <person name="Sharon A."/>
            <person name="Simon A."/>
            <person name="ten Have A."/>
            <person name="Tudzynski B."/>
            <person name="Tudzynski P."/>
            <person name="Wincker P."/>
            <person name="Andrew M."/>
            <person name="Anthouard V."/>
            <person name="Beever R.E."/>
            <person name="Beffa R."/>
            <person name="Benoit I."/>
            <person name="Bouzid O."/>
            <person name="Brault B."/>
            <person name="Chen Z."/>
            <person name="Choquer M."/>
            <person name="Collemare J."/>
            <person name="Cotton P."/>
            <person name="Danchin E.G."/>
            <person name="Da Silva C."/>
            <person name="Gautier A."/>
            <person name="Giraud C."/>
            <person name="Giraud T."/>
            <person name="Gonzalez C."/>
            <person name="Grossetete S."/>
            <person name="Guldener U."/>
            <person name="Henrissat B."/>
            <person name="Howlett B.J."/>
            <person name="Kodira C."/>
            <person name="Kretschmer M."/>
            <person name="Lappartient A."/>
            <person name="Leroch M."/>
            <person name="Levis C."/>
            <person name="Mauceli E."/>
            <person name="Neuveglise C."/>
            <person name="Oeser B."/>
            <person name="Pearson M."/>
            <person name="Poulain J."/>
            <person name="Poussereau N."/>
            <person name="Quesneville H."/>
            <person name="Rascle C."/>
            <person name="Schumacher J."/>
            <person name="Segurens B."/>
            <person name="Sexton A."/>
            <person name="Silva E."/>
            <person name="Sirven C."/>
            <person name="Soanes D.M."/>
            <person name="Talbot N.J."/>
            <person name="Templeton M."/>
            <person name="Yandava C."/>
            <person name="Yarden O."/>
            <person name="Zeng Q."/>
            <person name="Rollins J.A."/>
            <person name="Lebrun M.H."/>
            <person name="Dickman M."/>
        </authorList>
    </citation>
    <scope>NUCLEOTIDE SEQUENCE [LARGE SCALE GENOMIC DNA]</scope>
    <source>
        <strain evidence="2">T4</strain>
    </source>
</reference>